<dbReference type="AlphaFoldDB" id="A0A7S1SXY6"/>
<dbReference type="EMBL" id="HBGG01027030">
    <property type="protein sequence ID" value="CAD9211698.1"/>
    <property type="molecule type" value="Transcribed_RNA"/>
</dbReference>
<organism evidence="2">
    <name type="scientific">Tetraselmis chuii</name>
    <dbReference type="NCBI Taxonomy" id="63592"/>
    <lineage>
        <taxon>Eukaryota</taxon>
        <taxon>Viridiplantae</taxon>
        <taxon>Chlorophyta</taxon>
        <taxon>core chlorophytes</taxon>
        <taxon>Chlorodendrophyceae</taxon>
        <taxon>Chlorodendrales</taxon>
        <taxon>Chlorodendraceae</taxon>
        <taxon>Tetraselmis</taxon>
    </lineage>
</organism>
<protein>
    <submittedName>
        <fullName evidence="2">Uncharacterized protein</fullName>
    </submittedName>
</protein>
<sequence>MSKYAKVLQRHGLPTSPLPTTPVSKDSAGSPRLSSLDLDFTARLLLAETGELTSPPTARTAARGSTRHSSRAQDCDIGQKESQGGRGTMSKAEVARDQIDLEQEAMQAAVEGAAQVQREAAQSRQLDFNRDRMRERLLRNKAGR</sequence>
<feature type="region of interest" description="Disordered" evidence="1">
    <location>
        <begin position="48"/>
        <end position="92"/>
    </location>
</feature>
<feature type="region of interest" description="Disordered" evidence="1">
    <location>
        <begin position="1"/>
        <end position="34"/>
    </location>
</feature>
<reference evidence="2" key="1">
    <citation type="submission" date="2021-01" db="EMBL/GenBank/DDBJ databases">
        <authorList>
            <person name="Corre E."/>
            <person name="Pelletier E."/>
            <person name="Niang G."/>
            <person name="Scheremetjew M."/>
            <person name="Finn R."/>
            <person name="Kale V."/>
            <person name="Holt S."/>
            <person name="Cochrane G."/>
            <person name="Meng A."/>
            <person name="Brown T."/>
            <person name="Cohen L."/>
        </authorList>
    </citation>
    <scope>NUCLEOTIDE SEQUENCE</scope>
    <source>
        <strain evidence="2">PLY429</strain>
    </source>
</reference>
<accession>A0A7S1SXY6</accession>
<proteinExistence type="predicted"/>
<name>A0A7S1SXY6_9CHLO</name>
<evidence type="ECO:0000313" key="2">
    <source>
        <dbReference type="EMBL" id="CAD9211698.1"/>
    </source>
</evidence>
<evidence type="ECO:0000256" key="1">
    <source>
        <dbReference type="SAM" id="MobiDB-lite"/>
    </source>
</evidence>
<gene>
    <name evidence="2" type="ORF">TCHU04912_LOCUS13937</name>
</gene>